<dbReference type="InterPro" id="IPR006047">
    <property type="entry name" value="GH13_cat_dom"/>
</dbReference>
<keyword evidence="2" id="KW-0732">Signal</keyword>
<name>A0ABD7MUQ8_CORUL</name>
<organism evidence="4 5">
    <name type="scientific">Corynebacterium ulcerans</name>
    <dbReference type="NCBI Taxonomy" id="65058"/>
    <lineage>
        <taxon>Bacteria</taxon>
        <taxon>Bacillati</taxon>
        <taxon>Actinomycetota</taxon>
        <taxon>Actinomycetes</taxon>
        <taxon>Mycobacteriales</taxon>
        <taxon>Corynebacteriaceae</taxon>
        <taxon>Corynebacterium</taxon>
    </lineage>
</organism>
<dbReference type="EC" id="3.2.1.1" evidence="4"/>
<sequence length="1097" mass="120714">MKTYRCHARRIFTALTTLTLITAGGALSRPPAQAADPSSVVIAADFQTKAGCTKDWDPACSQTQMEKQGKFYSKKVKVPKGDWNFKVVLDGDWKTSYGAPGKGYTDDNVPLKLAADAELEFIFDPESHHIGLRPTQITTGDHEVKPEDRELIKAPYRQNAAQNNFYFVLTDRFNNGDTQNDRGDASAEQGDRAQHGFDPTSKAFYHGGDIKGIIQKLDYIQGLGTTAIWLTPSFKNKAVQGAGNDASAGYHGYWITDFTQIDPHLGTNQDMKDLIKAAHEKGMKVYFDIVTNHTADLIQLAGGNGSNGSTYVSQQEKPYKDVNGKEFRLEDYAGKDASEFPKLNEKSFPYTPQRTNPAEKMTPDWLNDVTLYHNRGNSMFDDGGESVIMGDFFGLDDLMTEHPTVVDGMTKIYNEWVDYGLDGFRIDTVKHVDLAFWKQWTERVHQHAVEKGMGDFFMFGEAYNFSPEALSPFVRETHMDAVLDFAFQNNAVDFAKGGDTNKLKSLFYGDDWYTTTRSDAAVLSTFLGNHDMGRIGSLLQNSGDGAERLRRDQLAHALLYLTRGQPVVYYGDEQGFAGSGSDKDARQDMFATKVTDVHNEQLVNGDQFGTGDHFKPDAPVAKTITELAKLRKENKALVEGAQIERYATSGAGIYAFSRVNREEKQEYLVALNNATTTREVDLNALTPNAEFERVYISSIYGNEAPTSLTTDNEAKTHVTVPGLTAVVYKVKNGKQVTGSVSGGLNIVGQELKGDAPIMTTVGGNAWSETNFGWRKLGEKEWNYLGTDTGQDARIFHNVRDLEPGTVVEYRTVTVDGDNKETASHGWGVVGVDLAVDSRALSVSATTASATVPAAVVAGNFTKDLGCTGGQEGNWDPTCAAAELRDDSSGWKTAELTLKPGEYEYKIATGGSWDQSYGALSEGTRESDEGIPDGKNVKFQVTQDKQKVTFFYHPETHEFFNTAEHRVITLPGTMGGALECPANVEKSDAYGNWGPACLATMLTRTGAHTYGTRLPKVPTPGDYQLKVAYDRDWQESYGPDGRGDSNYLVTVAESGKVLSYKWDEQTKKLTWTTSDQGASLVEDAAMPTELEESVALEN</sequence>
<keyword evidence="4" id="KW-0326">Glycosidase</keyword>
<dbReference type="PANTHER" id="PTHR10357">
    <property type="entry name" value="ALPHA-AMYLASE FAMILY MEMBER"/>
    <property type="match status" value="1"/>
</dbReference>
<gene>
    <name evidence="4" type="primary">amy</name>
    <name evidence="4" type="ORF">NCTC7908_01784</name>
</gene>
<dbReference type="Pfam" id="PF00128">
    <property type="entry name" value="Alpha-amylase"/>
    <property type="match status" value="1"/>
</dbReference>
<dbReference type="GO" id="GO:0004556">
    <property type="term" value="F:alpha-amylase activity"/>
    <property type="evidence" value="ECO:0007669"/>
    <property type="project" value="UniProtKB-EC"/>
</dbReference>
<dbReference type="EMBL" id="LS483400">
    <property type="protein sequence ID" value="SQG52443.1"/>
    <property type="molecule type" value="Genomic_DNA"/>
</dbReference>
<evidence type="ECO:0000313" key="5">
    <source>
        <dbReference type="Proteomes" id="UP000248741"/>
    </source>
</evidence>
<dbReference type="CDD" id="cd11339">
    <property type="entry name" value="AmyAc_bac_CMD_like_2"/>
    <property type="match status" value="1"/>
</dbReference>
<dbReference type="EC" id="2.4.1.18" evidence="4"/>
<dbReference type="GO" id="GO:0003844">
    <property type="term" value="F:1,4-alpha-glucan branching enzyme activity"/>
    <property type="evidence" value="ECO:0007669"/>
    <property type="project" value="UniProtKB-EC"/>
</dbReference>
<dbReference type="Gene3D" id="2.60.40.10">
    <property type="entry name" value="Immunoglobulins"/>
    <property type="match status" value="3"/>
</dbReference>
<dbReference type="GO" id="GO:0005975">
    <property type="term" value="P:carbohydrate metabolic process"/>
    <property type="evidence" value="ECO:0007669"/>
    <property type="project" value="UniProtKB-ARBA"/>
</dbReference>
<dbReference type="InterPro" id="IPR017853">
    <property type="entry name" value="GH"/>
</dbReference>
<dbReference type="SMART" id="SM00642">
    <property type="entry name" value="Aamy"/>
    <property type="match status" value="1"/>
</dbReference>
<keyword evidence="4" id="KW-0378">Hydrolase</keyword>
<dbReference type="InterPro" id="IPR013780">
    <property type="entry name" value="Glyco_hydro_b"/>
</dbReference>
<protein>
    <submittedName>
        <fullName evidence="4">1,4-alpha-glucan-branching protein</fullName>
        <ecNumber evidence="4">2.4.1.18</ecNumber>
        <ecNumber evidence="4">3.2.1.1</ecNumber>
    </submittedName>
</protein>
<dbReference type="InterPro" id="IPR013783">
    <property type="entry name" value="Ig-like_fold"/>
</dbReference>
<dbReference type="SUPFAM" id="SSF51445">
    <property type="entry name" value="(Trans)glycosidases"/>
    <property type="match status" value="1"/>
</dbReference>
<feature type="compositionally biased region" description="Basic and acidic residues" evidence="1">
    <location>
        <begin position="179"/>
        <end position="195"/>
    </location>
</feature>
<dbReference type="Proteomes" id="UP000248741">
    <property type="component" value="Chromosome 1"/>
</dbReference>
<dbReference type="Pfam" id="PF22058">
    <property type="entry name" value="X25_BaPul_like"/>
    <property type="match status" value="3"/>
</dbReference>
<dbReference type="Gene3D" id="2.60.40.1180">
    <property type="entry name" value="Golgi alpha-mannosidase II"/>
    <property type="match status" value="1"/>
</dbReference>
<feature type="domain" description="Glycosyl hydrolase family 13 catalytic" evidence="3">
    <location>
        <begin position="167"/>
        <end position="631"/>
    </location>
</feature>
<evidence type="ECO:0000256" key="2">
    <source>
        <dbReference type="SAM" id="SignalP"/>
    </source>
</evidence>
<accession>A0ABD7MUQ8</accession>
<keyword evidence="4" id="KW-0328">Glycosyltransferase</keyword>
<evidence type="ECO:0000256" key="1">
    <source>
        <dbReference type="SAM" id="MobiDB-lite"/>
    </source>
</evidence>
<proteinExistence type="predicted"/>
<feature type="region of interest" description="Disordered" evidence="1">
    <location>
        <begin position="177"/>
        <end position="197"/>
    </location>
</feature>
<evidence type="ECO:0000313" key="4">
    <source>
        <dbReference type="EMBL" id="SQG52443.1"/>
    </source>
</evidence>
<dbReference type="InterPro" id="IPR054409">
    <property type="entry name" value="X25_BaPul-like"/>
</dbReference>
<dbReference type="Gene3D" id="3.20.20.80">
    <property type="entry name" value="Glycosidases"/>
    <property type="match status" value="2"/>
</dbReference>
<dbReference type="CDD" id="cd12962">
    <property type="entry name" value="X25_BaPul_like"/>
    <property type="match status" value="3"/>
</dbReference>
<dbReference type="AlphaFoldDB" id="A0ABD7MUQ8"/>
<dbReference type="GO" id="GO:0016853">
    <property type="term" value="F:isomerase activity"/>
    <property type="evidence" value="ECO:0007669"/>
    <property type="project" value="UniProtKB-KW"/>
</dbReference>
<reference evidence="4 5" key="1">
    <citation type="submission" date="2018-06" db="EMBL/GenBank/DDBJ databases">
        <authorList>
            <consortium name="Pathogen Informatics"/>
            <person name="Doyle S."/>
        </authorList>
    </citation>
    <scope>NUCLEOTIDE SEQUENCE [LARGE SCALE GENOMIC DNA]</scope>
    <source>
        <strain evidence="4 5">NCTC7908</strain>
    </source>
</reference>
<feature type="signal peptide" evidence="2">
    <location>
        <begin position="1"/>
        <end position="34"/>
    </location>
</feature>
<dbReference type="PANTHER" id="PTHR10357:SF209">
    <property type="entry name" value="PERIPLASMIC ALPHA-AMYLASE"/>
    <property type="match status" value="1"/>
</dbReference>
<feature type="chain" id="PRO_5044851935" evidence="2">
    <location>
        <begin position="35"/>
        <end position="1097"/>
    </location>
</feature>
<evidence type="ECO:0000259" key="3">
    <source>
        <dbReference type="SMART" id="SM00642"/>
    </source>
</evidence>
<keyword evidence="4" id="KW-0808">Transferase</keyword>